<dbReference type="AlphaFoldDB" id="A0A2N5HCU1"/>
<protein>
    <recommendedName>
        <fullName evidence="13">Ger(X)C family spore germination protein</fullName>
    </recommendedName>
</protein>
<dbReference type="InterPro" id="IPR038501">
    <property type="entry name" value="Spore_GerAC_C_sf"/>
</dbReference>
<dbReference type="Proteomes" id="UP000234950">
    <property type="component" value="Unassembled WGS sequence"/>
</dbReference>
<keyword evidence="8" id="KW-0175">Coiled coil</keyword>
<feature type="domain" description="Spore germination GerAC-like C-terminal" evidence="9">
    <location>
        <begin position="208"/>
        <end position="378"/>
    </location>
</feature>
<organism evidence="11 12">
    <name type="scientific">Neobacillus cucumis</name>
    <dbReference type="NCBI Taxonomy" id="1740721"/>
    <lineage>
        <taxon>Bacteria</taxon>
        <taxon>Bacillati</taxon>
        <taxon>Bacillota</taxon>
        <taxon>Bacilli</taxon>
        <taxon>Bacillales</taxon>
        <taxon>Bacillaceae</taxon>
        <taxon>Neobacillus</taxon>
    </lineage>
</organism>
<dbReference type="PANTHER" id="PTHR35789">
    <property type="entry name" value="SPORE GERMINATION PROTEIN B3"/>
    <property type="match status" value="1"/>
</dbReference>
<keyword evidence="3" id="KW-0309">Germination</keyword>
<comment type="similarity">
    <text evidence="2">Belongs to the GerABKC lipoprotein family.</text>
</comment>
<dbReference type="PANTHER" id="PTHR35789:SF1">
    <property type="entry name" value="SPORE GERMINATION PROTEIN B3"/>
    <property type="match status" value="1"/>
</dbReference>
<accession>A0A2N5HCU1</accession>
<dbReference type="Gene3D" id="6.20.190.10">
    <property type="entry name" value="Nutrient germinant receptor protein C, domain 1"/>
    <property type="match status" value="1"/>
</dbReference>
<evidence type="ECO:0000256" key="8">
    <source>
        <dbReference type="SAM" id="Coils"/>
    </source>
</evidence>
<dbReference type="InterPro" id="IPR046953">
    <property type="entry name" value="Spore_GerAC-like_C"/>
</dbReference>
<feature type="coiled-coil region" evidence="8">
    <location>
        <begin position="295"/>
        <end position="326"/>
    </location>
</feature>
<dbReference type="InterPro" id="IPR057336">
    <property type="entry name" value="GerAC_N"/>
</dbReference>
<gene>
    <name evidence="11" type="ORF">CVD27_15225</name>
</gene>
<dbReference type="GO" id="GO:0016020">
    <property type="term" value="C:membrane"/>
    <property type="evidence" value="ECO:0007669"/>
    <property type="project" value="UniProtKB-SubCell"/>
</dbReference>
<name>A0A2N5HCU1_9BACI</name>
<reference evidence="11 12" key="1">
    <citation type="submission" date="2017-11" db="EMBL/GenBank/DDBJ databases">
        <title>Comparitive Functional Genomics of Dry Heat Resistant strains isolated from the Viking Spacecraft.</title>
        <authorList>
            <person name="Seuylemezian A."/>
            <person name="Cooper K."/>
            <person name="Vaishampayan P."/>
        </authorList>
    </citation>
    <scope>NUCLEOTIDE SEQUENCE [LARGE SCALE GENOMIC DNA]</scope>
    <source>
        <strain evidence="11 12">V32-6</strain>
    </source>
</reference>
<dbReference type="PROSITE" id="PS51257">
    <property type="entry name" value="PROKAR_LIPOPROTEIN"/>
    <property type="match status" value="1"/>
</dbReference>
<evidence type="ECO:0000256" key="4">
    <source>
        <dbReference type="ARBA" id="ARBA00022729"/>
    </source>
</evidence>
<evidence type="ECO:0000313" key="11">
    <source>
        <dbReference type="EMBL" id="PLS03324.1"/>
    </source>
</evidence>
<evidence type="ECO:0000256" key="7">
    <source>
        <dbReference type="ARBA" id="ARBA00023288"/>
    </source>
</evidence>
<proteinExistence type="inferred from homology"/>
<dbReference type="OrthoDB" id="2569624at2"/>
<evidence type="ECO:0000256" key="1">
    <source>
        <dbReference type="ARBA" id="ARBA00004635"/>
    </source>
</evidence>
<evidence type="ECO:0008006" key="13">
    <source>
        <dbReference type="Google" id="ProtNLM"/>
    </source>
</evidence>
<evidence type="ECO:0000256" key="2">
    <source>
        <dbReference type="ARBA" id="ARBA00007886"/>
    </source>
</evidence>
<feature type="domain" description="Spore germination protein N-terminal" evidence="10">
    <location>
        <begin position="19"/>
        <end position="195"/>
    </location>
</feature>
<dbReference type="Pfam" id="PF25198">
    <property type="entry name" value="Spore_GerAC_N"/>
    <property type="match status" value="1"/>
</dbReference>
<comment type="caution">
    <text evidence="11">The sequence shown here is derived from an EMBL/GenBank/DDBJ whole genome shotgun (WGS) entry which is preliminary data.</text>
</comment>
<keyword evidence="6" id="KW-0564">Palmitate</keyword>
<dbReference type="Pfam" id="PF05504">
    <property type="entry name" value="Spore_GerAC"/>
    <property type="match status" value="1"/>
</dbReference>
<evidence type="ECO:0000256" key="5">
    <source>
        <dbReference type="ARBA" id="ARBA00023136"/>
    </source>
</evidence>
<evidence type="ECO:0000259" key="10">
    <source>
        <dbReference type="Pfam" id="PF25198"/>
    </source>
</evidence>
<evidence type="ECO:0000313" key="12">
    <source>
        <dbReference type="Proteomes" id="UP000234950"/>
    </source>
</evidence>
<sequence>MKKAVFCCICLLLLTGCWDRTELKQLGIVMGVAIDKDPDSGEFIVSTQMLRPGAISTQMPSSEKPVEKAVTTGKTIFEAIRNSNLEFDRKGFYAHTKVIVIGETLAKEGLLPVLDFFQRGKEVRGYVFVCIAKNTPASEILGIETGGIESIPAFRIRDMIEDTKFHLKGTQINLLNFYKESIGSGIEPVVGVLKIEKDKFSKKHVKLSGGAVFNKDKLVGYLNEHQTIGYRWCKSEVQSGAVSLPSPVNENRYESVEVKKADTSIKPTVKGKEISFTINVKAEGIITEQEVTTSLEDNTKRLEHMKKTEEKMNKQIEKDIKLAIEKAQKEFHADIFGFGRALNKEEPKVWNAVKEDWNDRFAEVPYTVNVHFKIKSTGLMRGPSQAKN</sequence>
<comment type="subcellular location">
    <subcellularLocation>
        <location evidence="1">Membrane</location>
        <topology evidence="1">Lipid-anchor</topology>
    </subcellularLocation>
</comment>
<dbReference type="GO" id="GO:0009847">
    <property type="term" value="P:spore germination"/>
    <property type="evidence" value="ECO:0007669"/>
    <property type="project" value="InterPro"/>
</dbReference>
<keyword evidence="7" id="KW-0449">Lipoprotein</keyword>
<dbReference type="InterPro" id="IPR008844">
    <property type="entry name" value="Spore_GerAC-like"/>
</dbReference>
<evidence type="ECO:0000256" key="6">
    <source>
        <dbReference type="ARBA" id="ARBA00023139"/>
    </source>
</evidence>
<evidence type="ECO:0000256" key="3">
    <source>
        <dbReference type="ARBA" id="ARBA00022544"/>
    </source>
</evidence>
<evidence type="ECO:0000259" key="9">
    <source>
        <dbReference type="Pfam" id="PF05504"/>
    </source>
</evidence>
<keyword evidence="12" id="KW-1185">Reference proteome</keyword>
<dbReference type="EMBL" id="PGVE01000058">
    <property type="protein sequence ID" value="PLS03324.1"/>
    <property type="molecule type" value="Genomic_DNA"/>
</dbReference>
<dbReference type="Gene3D" id="3.30.300.210">
    <property type="entry name" value="Nutrient germinant receptor protein C, domain 3"/>
    <property type="match status" value="1"/>
</dbReference>
<keyword evidence="4" id="KW-0732">Signal</keyword>
<keyword evidence="5" id="KW-0472">Membrane</keyword>
<dbReference type="NCBIfam" id="TIGR02887">
    <property type="entry name" value="spore_ger_x_C"/>
    <property type="match status" value="1"/>
</dbReference>